<dbReference type="Pfam" id="PF02738">
    <property type="entry name" value="MoCoBD_1"/>
    <property type="match status" value="1"/>
</dbReference>
<feature type="domain" description="Aldehyde oxidase/xanthine dehydrogenase a/b hammerhead" evidence="3">
    <location>
        <begin position="23"/>
        <end position="127"/>
    </location>
</feature>
<dbReference type="SUPFAM" id="SSF56003">
    <property type="entry name" value="Molybdenum cofactor-binding domain"/>
    <property type="match status" value="1"/>
</dbReference>
<dbReference type="InterPro" id="IPR046867">
    <property type="entry name" value="AldOxase/xan_DH_MoCoBD2"/>
</dbReference>
<dbReference type="InterPro" id="IPR037165">
    <property type="entry name" value="AldOxase/xan_DH_Mopterin-bd_sf"/>
</dbReference>
<dbReference type="SUPFAM" id="SSF54665">
    <property type="entry name" value="CO dehydrogenase molybdoprotein N-domain-like"/>
    <property type="match status" value="1"/>
</dbReference>
<name>A0ABU5JH12_9ACTN</name>
<keyword evidence="1" id="KW-0500">Molybdenum</keyword>
<keyword evidence="5" id="KW-1185">Reference proteome</keyword>
<dbReference type="Proteomes" id="UP001290101">
    <property type="component" value="Unassembled WGS sequence"/>
</dbReference>
<dbReference type="PANTHER" id="PTHR11908:SF132">
    <property type="entry name" value="ALDEHYDE OXIDASE 1-RELATED"/>
    <property type="match status" value="1"/>
</dbReference>
<dbReference type="PANTHER" id="PTHR11908">
    <property type="entry name" value="XANTHINE DEHYDROGENASE"/>
    <property type="match status" value="1"/>
</dbReference>
<evidence type="ECO:0000313" key="4">
    <source>
        <dbReference type="EMBL" id="MDZ5491915.1"/>
    </source>
</evidence>
<dbReference type="Gene3D" id="3.30.365.10">
    <property type="entry name" value="Aldehyde oxidase/xanthine dehydrogenase, molybdopterin binding domain"/>
    <property type="match status" value="4"/>
</dbReference>
<evidence type="ECO:0000256" key="2">
    <source>
        <dbReference type="ARBA" id="ARBA00023002"/>
    </source>
</evidence>
<sequence length="712" mass="76169">MSAPPVGAVGREHPRLEGRDKVTGAARYAVEYPVEDVTYGWAVPAAATRGRIVRVDAAPALALPGVLDVLHHGNAPRLTPGVDADLFLLQEPTVHYRGQFVAVVVAESIEAAREAARLVRIDYDTEPHSTVLSEHHPGLYRPDKVNPSYPADTEDGDFDAGFAAAEVRIDATYRTPAYHNNPMEPHATTARWQDGRLLVHDSNQGSSPVQATLAELFALPREAVRVVAEHVGGGFGSKGYAKAAVVLAALAARQVDRPVRLALTRQQLFGPIGYRTPTIQRVRLGADADGRIAAVCHDAISQTSTLTEFTEQAAVYTRSMYAGRHRRTTHRVVRLDVPTPFWMRAPGECPGAYALESAMDELATACGVDPVELRIRNDPTVDPEQKQPFTSRNLVACLRDGARRFGWADRDPTPGVRRDGRWLVGTGVAGASYPARARAAAAAATAAPDGTFEVRINATDIGTGARTALWQVAADALGVPVDRVAIRVGDSDLPAAGVAGGSMGTASWSWAVIRACEGLRDRLRQAPGGAVPADGLTVEVSTADEVRAQRPLPRYAYGAHFCEVRVDADTGEVRVPRLLGVFAAGRVVNPTTARGQLIGGMTMGMSMALHEEGVLDERYGDWVNHDFAMYHISGCADVERIEAYWLPEEDPDLNPAGVKGLGEIGIVGAAAAITSAVHHATGVRVRDLPVRLDKLLEEQAEDGGSNRDGVPP</sequence>
<keyword evidence="2" id="KW-0560">Oxidoreductase</keyword>
<organism evidence="4 5">
    <name type="scientific">Micromonospora sicca</name>
    <dbReference type="NCBI Taxonomy" id="2202420"/>
    <lineage>
        <taxon>Bacteria</taxon>
        <taxon>Bacillati</taxon>
        <taxon>Actinomycetota</taxon>
        <taxon>Actinomycetes</taxon>
        <taxon>Micromonosporales</taxon>
        <taxon>Micromonosporaceae</taxon>
        <taxon>Micromonospora</taxon>
    </lineage>
</organism>
<dbReference type="EMBL" id="JAXOTQ010000026">
    <property type="protein sequence ID" value="MDZ5491915.1"/>
    <property type="molecule type" value="Genomic_DNA"/>
</dbReference>
<gene>
    <name evidence="4" type="ORF">U2F25_21040</name>
</gene>
<dbReference type="InterPro" id="IPR008274">
    <property type="entry name" value="AldOxase/xan_DH_MoCoBD1"/>
</dbReference>
<dbReference type="Gene3D" id="3.90.1170.50">
    <property type="entry name" value="Aldehyde oxidase/xanthine dehydrogenase, a/b hammerhead"/>
    <property type="match status" value="1"/>
</dbReference>
<evidence type="ECO:0000256" key="1">
    <source>
        <dbReference type="ARBA" id="ARBA00022505"/>
    </source>
</evidence>
<evidence type="ECO:0000259" key="3">
    <source>
        <dbReference type="SMART" id="SM01008"/>
    </source>
</evidence>
<dbReference type="Pfam" id="PF01315">
    <property type="entry name" value="Ald_Xan_dh_C"/>
    <property type="match status" value="1"/>
</dbReference>
<protein>
    <submittedName>
        <fullName evidence="4">Xanthine dehydrogenase family protein molybdopterin-binding subunit</fullName>
    </submittedName>
</protein>
<dbReference type="SMART" id="SM01008">
    <property type="entry name" value="Ald_Xan_dh_C"/>
    <property type="match status" value="1"/>
</dbReference>
<accession>A0ABU5JH12</accession>
<dbReference type="InterPro" id="IPR016208">
    <property type="entry name" value="Ald_Oxase/xanthine_DH-like"/>
</dbReference>
<dbReference type="Pfam" id="PF20256">
    <property type="entry name" value="MoCoBD_2"/>
    <property type="match status" value="2"/>
</dbReference>
<comment type="caution">
    <text evidence="4">The sequence shown here is derived from an EMBL/GenBank/DDBJ whole genome shotgun (WGS) entry which is preliminary data.</text>
</comment>
<evidence type="ECO:0000313" key="5">
    <source>
        <dbReference type="Proteomes" id="UP001290101"/>
    </source>
</evidence>
<dbReference type="InterPro" id="IPR036856">
    <property type="entry name" value="Ald_Oxase/Xan_DH_a/b_sf"/>
</dbReference>
<dbReference type="RefSeq" id="WP_322441770.1">
    <property type="nucleotide sequence ID" value="NZ_JAXOTQ010000026.1"/>
</dbReference>
<dbReference type="InterPro" id="IPR000674">
    <property type="entry name" value="Ald_Oxase/Xan_DH_a/b"/>
</dbReference>
<reference evidence="4 5" key="1">
    <citation type="submission" date="2023-12" db="EMBL/GenBank/DDBJ databases">
        <title>Micromonospora sp. nov., isolated from Atacama Desert.</title>
        <authorList>
            <person name="Carro L."/>
            <person name="Golinska P."/>
            <person name="Klenk H.-P."/>
            <person name="Goodfellow M."/>
        </authorList>
    </citation>
    <scope>NUCLEOTIDE SEQUENCE [LARGE SCALE GENOMIC DNA]</scope>
    <source>
        <strain evidence="4 5">4G53</strain>
    </source>
</reference>
<proteinExistence type="predicted"/>